<protein>
    <recommendedName>
        <fullName evidence="1">DUF6699 domain-containing protein</fullName>
    </recommendedName>
</protein>
<accession>A0ABR1J426</accession>
<dbReference type="InterPro" id="IPR046522">
    <property type="entry name" value="DUF6699"/>
</dbReference>
<sequence length="224" mass="25524">MNPFWGITNYWGQPQGRYYHPHVYYPPTPYTSPAPLTGGMISSYLPHTPVITINLPAQLIPSKKYPSLSPCLAANSCSIHPDFRIKPRTYIPPATFNAFSYFPAMGYHVTHMRLICKSFPWKIDIVSRSSITVGAIWNEIYVALQEHLCDSEWAIAGRNKRKTIEKAAEKRRMFDGDKALKRIDWLGENTVFKGLEKNEGLEKSRLLPRATAVPETWVIKLGSR</sequence>
<evidence type="ECO:0000259" key="1">
    <source>
        <dbReference type="Pfam" id="PF20415"/>
    </source>
</evidence>
<proteinExistence type="predicted"/>
<name>A0ABR1J426_9AGAR</name>
<keyword evidence="3" id="KW-1185">Reference proteome</keyword>
<reference evidence="2 3" key="1">
    <citation type="submission" date="2024-01" db="EMBL/GenBank/DDBJ databases">
        <title>A draft genome for the cacao thread blight pathogen Marasmiellus scandens.</title>
        <authorList>
            <person name="Baruah I.K."/>
            <person name="Leung J."/>
            <person name="Bukari Y."/>
            <person name="Amoako-Attah I."/>
            <person name="Meinhardt L.W."/>
            <person name="Bailey B.A."/>
            <person name="Cohen S.P."/>
        </authorList>
    </citation>
    <scope>NUCLEOTIDE SEQUENCE [LARGE SCALE GENOMIC DNA]</scope>
    <source>
        <strain evidence="2 3">GH-19</strain>
    </source>
</reference>
<feature type="domain" description="DUF6699" evidence="1">
    <location>
        <begin position="101"/>
        <end position="198"/>
    </location>
</feature>
<organism evidence="2 3">
    <name type="scientific">Marasmiellus scandens</name>
    <dbReference type="NCBI Taxonomy" id="2682957"/>
    <lineage>
        <taxon>Eukaryota</taxon>
        <taxon>Fungi</taxon>
        <taxon>Dikarya</taxon>
        <taxon>Basidiomycota</taxon>
        <taxon>Agaricomycotina</taxon>
        <taxon>Agaricomycetes</taxon>
        <taxon>Agaricomycetidae</taxon>
        <taxon>Agaricales</taxon>
        <taxon>Marasmiineae</taxon>
        <taxon>Omphalotaceae</taxon>
        <taxon>Marasmiellus</taxon>
    </lineage>
</organism>
<gene>
    <name evidence="2" type="ORF">VKT23_014175</name>
</gene>
<comment type="caution">
    <text evidence="2">The sequence shown here is derived from an EMBL/GenBank/DDBJ whole genome shotgun (WGS) entry which is preliminary data.</text>
</comment>
<evidence type="ECO:0000313" key="2">
    <source>
        <dbReference type="EMBL" id="KAK7447465.1"/>
    </source>
</evidence>
<dbReference type="Proteomes" id="UP001498398">
    <property type="component" value="Unassembled WGS sequence"/>
</dbReference>
<dbReference type="Pfam" id="PF20415">
    <property type="entry name" value="DUF6699"/>
    <property type="match status" value="1"/>
</dbReference>
<evidence type="ECO:0000313" key="3">
    <source>
        <dbReference type="Proteomes" id="UP001498398"/>
    </source>
</evidence>
<dbReference type="EMBL" id="JBANRG010000041">
    <property type="protein sequence ID" value="KAK7447465.1"/>
    <property type="molecule type" value="Genomic_DNA"/>
</dbReference>